<dbReference type="AlphaFoldDB" id="A0A221KCX2"/>
<accession>A0A221KCX2</accession>
<evidence type="ECO:0000313" key="5">
    <source>
        <dbReference type="EMBL" id="ASM79021.1"/>
    </source>
</evidence>
<dbReference type="Proteomes" id="UP000199729">
    <property type="component" value="Chromosome"/>
</dbReference>
<dbReference type="KEGG" id="vff:VITFI_CDS1547"/>
<dbReference type="EMBL" id="CP022423">
    <property type="protein sequence ID" value="ASM76825.1"/>
    <property type="molecule type" value="Genomic_DNA"/>
</dbReference>
<dbReference type="EMBL" id="CP022423">
    <property type="protein sequence ID" value="ASM79021.1"/>
    <property type="molecule type" value="Genomic_DNA"/>
</dbReference>
<dbReference type="EMBL" id="CP022423">
    <property type="protein sequence ID" value="ASM76450.1"/>
    <property type="molecule type" value="Genomic_DNA"/>
</dbReference>
<dbReference type="KEGG" id="vff:VITFI_CDS0671"/>
<dbReference type="EMBL" id="CP022423">
    <property type="protein sequence ID" value="ASM75876.1"/>
    <property type="molecule type" value="Genomic_DNA"/>
</dbReference>
<protein>
    <submittedName>
        <fullName evidence="3">Uncharacterized protein</fullName>
    </submittedName>
</protein>
<organism evidence="3 6">
    <name type="scientific">Vitreoscilla filiformis</name>
    <dbReference type="NCBI Taxonomy" id="63"/>
    <lineage>
        <taxon>Bacteria</taxon>
        <taxon>Pseudomonadati</taxon>
        <taxon>Pseudomonadota</taxon>
        <taxon>Betaproteobacteria</taxon>
        <taxon>Neisseriales</taxon>
        <taxon>Neisseriaceae</taxon>
        <taxon>Vitreoscilla</taxon>
    </lineage>
</organism>
<gene>
    <name evidence="1" type="ORF">VITFI_CDS0097</name>
    <name evidence="2" type="ORF">VITFI_CDS0671</name>
    <name evidence="3" type="ORF">VITFI_CDS1047</name>
    <name evidence="4" type="ORF">VITFI_CDS1547</name>
    <name evidence="5" type="ORF">VITFI_CDS3244</name>
</gene>
<evidence type="ECO:0000313" key="3">
    <source>
        <dbReference type="EMBL" id="ASM76825.1"/>
    </source>
</evidence>
<dbReference type="RefSeq" id="WP_089415333.1">
    <property type="nucleotide sequence ID" value="NZ_CP022423.1"/>
</dbReference>
<proteinExistence type="predicted"/>
<reference evidence="3 6" key="1">
    <citation type="submission" date="2017-07" db="EMBL/GenBank/DDBJ databases">
        <title>Complete Genome Sequence of the cosmetic ferment Vitreoscilla filiformis (ATCC15551).</title>
        <authorList>
            <person name="Contreras S."/>
            <person name="Sagory-Zalkind P."/>
            <person name="Blanquart H."/>
            <person name="Iltis A."/>
            <person name="Morand S.C."/>
        </authorList>
    </citation>
    <scope>NUCLEOTIDE SEQUENCE [LARGE SCALE GENOMIC DNA]</scope>
    <source>
        <strain evidence="3 6">ATCC 15551</strain>
    </source>
</reference>
<evidence type="ECO:0000313" key="2">
    <source>
        <dbReference type="EMBL" id="ASM76450.1"/>
    </source>
</evidence>
<evidence type="ECO:0000313" key="4">
    <source>
        <dbReference type="EMBL" id="ASM77325.1"/>
    </source>
</evidence>
<evidence type="ECO:0000313" key="1">
    <source>
        <dbReference type="EMBL" id="ASM75876.1"/>
    </source>
</evidence>
<dbReference type="KEGG" id="vff:VITFI_CDS3244"/>
<dbReference type="KEGG" id="vff:VITFI_CDS0097"/>
<sequence length="128" mass="12424">MANQSDVLIAARAEALRSLLTAGPARLKIYTGAAPATPQTAATGTLLADLVMSATVAAPVAGVLTVSATADATVAASGTAGWARLSTSAGAALLDMSVGIAGSGHEVILSAVALYAGGFVRLTSLTLT</sequence>
<dbReference type="KEGG" id="vff:VITFI_CDS1047"/>
<name>A0A221KCX2_VITFI</name>
<dbReference type="EMBL" id="CP022423">
    <property type="protein sequence ID" value="ASM77325.1"/>
    <property type="molecule type" value="Genomic_DNA"/>
</dbReference>
<evidence type="ECO:0000313" key="6">
    <source>
        <dbReference type="Proteomes" id="UP000199729"/>
    </source>
</evidence>
<keyword evidence="6" id="KW-1185">Reference proteome</keyword>